<evidence type="ECO:0000313" key="8">
    <source>
        <dbReference type="EMBL" id="KKS43595.1"/>
    </source>
</evidence>
<keyword evidence="2 6" id="KW-0227">DNA damage</keyword>
<dbReference type="GO" id="GO:0048476">
    <property type="term" value="C:Holliday junction resolvase complex"/>
    <property type="evidence" value="ECO:0007669"/>
    <property type="project" value="UniProtKB-UniRule"/>
</dbReference>
<keyword evidence="4 6" id="KW-0233">DNA recombination</keyword>
<keyword evidence="8" id="KW-0547">Nucleotide-binding</keyword>
<dbReference type="GO" id="GO:0000400">
    <property type="term" value="F:four-way junction DNA binding"/>
    <property type="evidence" value="ECO:0007669"/>
    <property type="project" value="UniProtKB-UniRule"/>
</dbReference>
<dbReference type="Gene3D" id="1.10.150.20">
    <property type="entry name" value="5' to 3' exonuclease, C-terminal subdomain"/>
    <property type="match status" value="1"/>
</dbReference>
<evidence type="ECO:0000256" key="6">
    <source>
        <dbReference type="HAMAP-Rule" id="MF_00031"/>
    </source>
</evidence>
<dbReference type="SUPFAM" id="SSF47781">
    <property type="entry name" value="RuvA domain 2-like"/>
    <property type="match status" value="1"/>
</dbReference>
<dbReference type="PATRIC" id="fig|1618341.3.peg.478"/>
<sequence>MISHLEGKVINFGERFVVLETGGVGYKVFVISETLRLLQKKSDKIGLWTYLAVRENALDLYGFIEKDEFDFFELLITVSGIGPKTALGILSATTIKNLRQAIGSGETAHLTKVSGIGKKIADKIVLELRDKIDFIESEKDSDNMRDESDAIEGLKALGYSEREAREALKKLPKEISHPGERIKQALKLLGK</sequence>
<protein>
    <recommendedName>
        <fullName evidence="6">Holliday junction branch migration complex subunit RuvA</fullName>
    </recommendedName>
</protein>
<comment type="subunit">
    <text evidence="6">Homotetramer. Forms an RuvA(8)-RuvB(12)-Holliday junction (HJ) complex. HJ DNA is sandwiched between 2 RuvA tetramers; dsDNA enters through RuvA and exits via RuvB. An RuvB hexamer assembles on each DNA strand where it exits the tetramer. Each RuvB hexamer is contacted by two RuvA subunits (via domain III) on 2 adjacent RuvB subunits; this complex drives branch migration. In the full resolvosome a probable DNA-RuvA(4)-RuvB(12)-RuvC(2) complex forms which resolves the HJ.</text>
</comment>
<dbReference type="GO" id="GO:0006310">
    <property type="term" value="P:DNA recombination"/>
    <property type="evidence" value="ECO:0007669"/>
    <property type="project" value="UniProtKB-UniRule"/>
</dbReference>
<dbReference type="InterPro" id="IPR036267">
    <property type="entry name" value="RuvA_C_sf"/>
</dbReference>
<dbReference type="InterPro" id="IPR011114">
    <property type="entry name" value="RuvA_C"/>
</dbReference>
<dbReference type="GO" id="GO:0005737">
    <property type="term" value="C:cytoplasm"/>
    <property type="evidence" value="ECO:0007669"/>
    <property type="project" value="UniProtKB-SubCell"/>
</dbReference>
<evidence type="ECO:0000259" key="7">
    <source>
        <dbReference type="SMART" id="SM00278"/>
    </source>
</evidence>
<dbReference type="GO" id="GO:0005524">
    <property type="term" value="F:ATP binding"/>
    <property type="evidence" value="ECO:0007669"/>
    <property type="project" value="InterPro"/>
</dbReference>
<dbReference type="InterPro" id="IPR012340">
    <property type="entry name" value="NA-bd_OB-fold"/>
</dbReference>
<dbReference type="EMBL" id="LCCZ01000028">
    <property type="protein sequence ID" value="KKS43595.1"/>
    <property type="molecule type" value="Genomic_DNA"/>
</dbReference>
<reference evidence="8 9" key="1">
    <citation type="journal article" date="2015" name="Nature">
        <title>rRNA introns, odd ribosomes, and small enigmatic genomes across a large radiation of phyla.</title>
        <authorList>
            <person name="Brown C.T."/>
            <person name="Hug L.A."/>
            <person name="Thomas B.C."/>
            <person name="Sharon I."/>
            <person name="Castelle C.J."/>
            <person name="Singh A."/>
            <person name="Wilkins M.J."/>
            <person name="Williams K.H."/>
            <person name="Banfield J.F."/>
        </authorList>
    </citation>
    <scope>NUCLEOTIDE SEQUENCE [LARGE SCALE GENOMIC DNA]</scope>
</reference>
<evidence type="ECO:0000256" key="5">
    <source>
        <dbReference type="ARBA" id="ARBA00023204"/>
    </source>
</evidence>
<dbReference type="GO" id="GO:0009378">
    <property type="term" value="F:four-way junction helicase activity"/>
    <property type="evidence" value="ECO:0007669"/>
    <property type="project" value="InterPro"/>
</dbReference>
<dbReference type="AlphaFoldDB" id="A0A0G0Z4F6"/>
<proteinExistence type="inferred from homology"/>
<organism evidence="8 9">
    <name type="scientific">candidate division CPR1 bacterium GW2011_GWA2_42_17</name>
    <dbReference type="NCBI Taxonomy" id="1618341"/>
    <lineage>
        <taxon>Bacteria</taxon>
        <taxon>candidate division CPR1</taxon>
    </lineage>
</organism>
<dbReference type="InterPro" id="IPR010994">
    <property type="entry name" value="RuvA_2-like"/>
</dbReference>
<dbReference type="Proteomes" id="UP000034875">
    <property type="component" value="Unassembled WGS sequence"/>
</dbReference>
<comment type="function">
    <text evidence="6">The RuvA-RuvB-RuvC complex processes Holliday junction (HJ) DNA during genetic recombination and DNA repair, while the RuvA-RuvB complex plays an important role in the rescue of blocked DNA replication forks via replication fork reversal (RFR). RuvA specifically binds to HJ cruciform DNA, conferring on it an open structure. The RuvB hexamer acts as an ATP-dependent pump, pulling dsDNA into and through the RuvAB complex. HJ branch migration allows RuvC to scan DNA until it finds its consensus sequence, where it cleaves and resolves the cruciform DNA.</text>
</comment>
<name>A0A0G0Z4F6_9BACT</name>
<keyword evidence="3 6" id="KW-0238">DNA-binding</keyword>
<dbReference type="GO" id="GO:0009379">
    <property type="term" value="C:Holliday junction helicase complex"/>
    <property type="evidence" value="ECO:0007669"/>
    <property type="project" value="InterPro"/>
</dbReference>
<feature type="region of interest" description="Domain I" evidence="6">
    <location>
        <begin position="1"/>
        <end position="64"/>
    </location>
</feature>
<evidence type="ECO:0000256" key="4">
    <source>
        <dbReference type="ARBA" id="ARBA00023172"/>
    </source>
</evidence>
<dbReference type="InterPro" id="IPR000085">
    <property type="entry name" value="RuvA"/>
</dbReference>
<dbReference type="NCBIfam" id="TIGR00084">
    <property type="entry name" value="ruvA"/>
    <property type="match status" value="1"/>
</dbReference>
<feature type="domain" description="Helix-hairpin-helix DNA-binding motif class 1" evidence="7">
    <location>
        <begin position="108"/>
        <end position="127"/>
    </location>
</feature>
<evidence type="ECO:0000256" key="1">
    <source>
        <dbReference type="ARBA" id="ARBA00022490"/>
    </source>
</evidence>
<comment type="caution">
    <text evidence="8">The sequence shown here is derived from an EMBL/GenBank/DDBJ whole genome shotgun (WGS) entry which is preliminary data.</text>
</comment>
<dbReference type="Gene3D" id="2.40.50.140">
    <property type="entry name" value="Nucleic acid-binding proteins"/>
    <property type="match status" value="1"/>
</dbReference>
<comment type="similarity">
    <text evidence="6">Belongs to the RuvA family.</text>
</comment>
<dbReference type="Pfam" id="PF01330">
    <property type="entry name" value="RuvA_N"/>
    <property type="match status" value="1"/>
</dbReference>
<keyword evidence="8" id="KW-0378">Hydrolase</keyword>
<dbReference type="SMART" id="SM00278">
    <property type="entry name" value="HhH1"/>
    <property type="match status" value="2"/>
</dbReference>
<keyword evidence="8" id="KW-0347">Helicase</keyword>
<comment type="caution">
    <text evidence="6">Lacks conserved residue(s) required for the propagation of feature annotation.</text>
</comment>
<keyword evidence="5 6" id="KW-0234">DNA repair</keyword>
<dbReference type="SUPFAM" id="SSF46929">
    <property type="entry name" value="DNA helicase RuvA subunit, C-terminal domain"/>
    <property type="match status" value="1"/>
</dbReference>
<dbReference type="InterPro" id="IPR013849">
    <property type="entry name" value="DNA_helicase_Holl-junc_RuvA_I"/>
</dbReference>
<evidence type="ECO:0000256" key="2">
    <source>
        <dbReference type="ARBA" id="ARBA00022763"/>
    </source>
</evidence>
<feature type="domain" description="Helix-hairpin-helix DNA-binding motif class 1" evidence="7">
    <location>
        <begin position="73"/>
        <end position="92"/>
    </location>
</feature>
<dbReference type="HAMAP" id="MF_00031">
    <property type="entry name" value="DNA_HJ_migration_RuvA"/>
    <property type="match status" value="1"/>
</dbReference>
<keyword evidence="8" id="KW-0067">ATP-binding</keyword>
<comment type="subcellular location">
    <subcellularLocation>
        <location evidence="6">Cytoplasm</location>
    </subcellularLocation>
</comment>
<comment type="domain">
    <text evidence="6">Has three domains with a flexible linker between the domains II and III and assumes an 'L' shape. Domain III is highly mobile and contacts RuvB.</text>
</comment>
<accession>A0A0G0Z4F6</accession>
<dbReference type="Pfam" id="PF14520">
    <property type="entry name" value="HHH_5"/>
    <property type="match status" value="1"/>
</dbReference>
<dbReference type="InterPro" id="IPR003583">
    <property type="entry name" value="Hlx-hairpin-Hlx_DNA-bd_motif"/>
</dbReference>
<keyword evidence="1 6" id="KW-0963">Cytoplasm</keyword>
<dbReference type="Pfam" id="PF07499">
    <property type="entry name" value="RuvA_C"/>
    <property type="match status" value="1"/>
</dbReference>
<evidence type="ECO:0000313" key="9">
    <source>
        <dbReference type="Proteomes" id="UP000034875"/>
    </source>
</evidence>
<dbReference type="Gene3D" id="1.10.8.10">
    <property type="entry name" value="DNA helicase RuvA subunit, C-terminal domain"/>
    <property type="match status" value="1"/>
</dbReference>
<evidence type="ECO:0000256" key="3">
    <source>
        <dbReference type="ARBA" id="ARBA00023125"/>
    </source>
</evidence>
<gene>
    <name evidence="6" type="primary">ruvA</name>
    <name evidence="8" type="ORF">UV05_C0028G0004</name>
</gene>
<dbReference type="CDD" id="cd14332">
    <property type="entry name" value="UBA_RuvA_C"/>
    <property type="match status" value="1"/>
</dbReference>
<dbReference type="GO" id="GO:0006281">
    <property type="term" value="P:DNA repair"/>
    <property type="evidence" value="ECO:0007669"/>
    <property type="project" value="UniProtKB-UniRule"/>
</dbReference>
<dbReference type="SUPFAM" id="SSF50249">
    <property type="entry name" value="Nucleic acid-binding proteins"/>
    <property type="match status" value="1"/>
</dbReference>
<feature type="region of interest" description="Domain III" evidence="6">
    <location>
        <begin position="142"/>
        <end position="191"/>
    </location>
</feature>